<accession>A0A0C2N1L7</accession>
<keyword evidence="2" id="KW-1185">Reference proteome</keyword>
<gene>
    <name evidence="1" type="ORF">RF11_02476</name>
</gene>
<dbReference type="EMBL" id="JWZT01002106">
    <property type="protein sequence ID" value="KII70260.1"/>
    <property type="molecule type" value="Genomic_DNA"/>
</dbReference>
<organism evidence="1 2">
    <name type="scientific">Thelohanellus kitauei</name>
    <name type="common">Myxosporean</name>
    <dbReference type="NCBI Taxonomy" id="669202"/>
    <lineage>
        <taxon>Eukaryota</taxon>
        <taxon>Metazoa</taxon>
        <taxon>Cnidaria</taxon>
        <taxon>Myxozoa</taxon>
        <taxon>Myxosporea</taxon>
        <taxon>Bivalvulida</taxon>
        <taxon>Platysporina</taxon>
        <taxon>Myxobolidae</taxon>
        <taxon>Thelohanellus</taxon>
    </lineage>
</organism>
<reference evidence="1 2" key="1">
    <citation type="journal article" date="2014" name="Genome Biol. Evol.">
        <title>The genome of the myxosporean Thelohanellus kitauei shows adaptations to nutrient acquisition within its fish host.</title>
        <authorList>
            <person name="Yang Y."/>
            <person name="Xiong J."/>
            <person name="Zhou Z."/>
            <person name="Huo F."/>
            <person name="Miao W."/>
            <person name="Ran C."/>
            <person name="Liu Y."/>
            <person name="Zhang J."/>
            <person name="Feng J."/>
            <person name="Wang M."/>
            <person name="Wang M."/>
            <person name="Wang L."/>
            <person name="Yao B."/>
        </authorList>
    </citation>
    <scope>NUCLEOTIDE SEQUENCE [LARGE SCALE GENOMIC DNA]</scope>
    <source>
        <strain evidence="1">Wuqing</strain>
    </source>
</reference>
<name>A0A0C2N1L7_THEKT</name>
<evidence type="ECO:0000313" key="1">
    <source>
        <dbReference type="EMBL" id="KII70260.1"/>
    </source>
</evidence>
<evidence type="ECO:0000313" key="2">
    <source>
        <dbReference type="Proteomes" id="UP000031668"/>
    </source>
</evidence>
<dbReference type="Proteomes" id="UP000031668">
    <property type="component" value="Unassembled WGS sequence"/>
</dbReference>
<dbReference type="AlphaFoldDB" id="A0A0C2N1L7"/>
<protein>
    <submittedName>
        <fullName evidence="1">Uncharacterized protein</fullName>
    </submittedName>
</protein>
<comment type="caution">
    <text evidence="1">The sequence shown here is derived from an EMBL/GenBank/DDBJ whole genome shotgun (WGS) entry which is preliminary data.</text>
</comment>
<proteinExistence type="predicted"/>
<sequence length="101" mass="11397">MAIITNKVVPLSVTDKIPIINCSEFKETKPINHRGSSHHLKFDKQIMKKAVPSPLHSHFKGLYESMLRLFYLSAVQVSSIIFLNTSQIMVDIKMGRISLTG</sequence>